<evidence type="ECO:0000256" key="1">
    <source>
        <dbReference type="SAM" id="MobiDB-lite"/>
    </source>
</evidence>
<gene>
    <name evidence="2" type="ordered locus">LOC_Os11g29250</name>
</gene>
<reference evidence="2" key="3">
    <citation type="submission" date="2006-01" db="EMBL/GenBank/DDBJ databases">
        <authorList>
            <person name="Buell R."/>
        </authorList>
    </citation>
    <scope>NUCLEOTIDE SEQUENCE</scope>
</reference>
<accession>Q2R495</accession>
<evidence type="ECO:0000313" key="2">
    <source>
        <dbReference type="EMBL" id="ABA93679.1"/>
    </source>
</evidence>
<dbReference type="EMBL" id="DP000010">
    <property type="protein sequence ID" value="ABA93679.1"/>
    <property type="molecule type" value="Genomic_DNA"/>
</dbReference>
<dbReference type="AlphaFoldDB" id="Q2R495"/>
<proteinExistence type="predicted"/>
<reference evidence="2" key="1">
    <citation type="journal article" date="2005" name="BMC Biol.">
        <title>The sequence of rice chromosomes 11 and 12, rich in disease resistance genes and recent gene duplications.</title>
        <authorList>
            <consortium name="The rice chromosomes 11 and 12 sequencing consortia"/>
        </authorList>
    </citation>
    <scope>NUCLEOTIDE SEQUENCE [LARGE SCALE GENOMIC DNA]</scope>
</reference>
<feature type="compositionally biased region" description="Acidic residues" evidence="1">
    <location>
        <begin position="8"/>
        <end position="18"/>
    </location>
</feature>
<sequence>MANYGGDNNDDGNDDCGDNNDGGWGGWDAMEILLDALIGAPQARFCPRGGGTNSKRYLWCMSLNLACCENTFFLTLLERDSHQQNCK</sequence>
<name>Q2R495_ORYSJ</name>
<reference evidence="2" key="2">
    <citation type="submission" date="2005-04" db="EMBL/GenBank/DDBJ databases">
        <authorList>
            <person name="Buell C.R."/>
            <person name="Wing R.A."/>
            <person name="McCombie W.A."/>
            <person name="Ouyang S."/>
        </authorList>
    </citation>
    <scope>NUCLEOTIDE SEQUENCE</scope>
</reference>
<organism evidence="2">
    <name type="scientific">Oryza sativa subsp. japonica</name>
    <name type="common">Rice</name>
    <dbReference type="NCBI Taxonomy" id="39947"/>
    <lineage>
        <taxon>Eukaryota</taxon>
        <taxon>Viridiplantae</taxon>
        <taxon>Streptophyta</taxon>
        <taxon>Embryophyta</taxon>
        <taxon>Tracheophyta</taxon>
        <taxon>Spermatophyta</taxon>
        <taxon>Magnoliopsida</taxon>
        <taxon>Liliopsida</taxon>
        <taxon>Poales</taxon>
        <taxon>Poaceae</taxon>
        <taxon>BOP clade</taxon>
        <taxon>Oryzoideae</taxon>
        <taxon>Oryzeae</taxon>
        <taxon>Oryzinae</taxon>
        <taxon>Oryza</taxon>
        <taxon>Oryza sativa</taxon>
    </lineage>
</organism>
<feature type="region of interest" description="Disordered" evidence="1">
    <location>
        <begin position="1"/>
        <end position="20"/>
    </location>
</feature>
<protein>
    <submittedName>
        <fullName evidence="2">Uncharacterized protein</fullName>
    </submittedName>
</protein>